<evidence type="ECO:0000256" key="1">
    <source>
        <dbReference type="SAM" id="MobiDB-lite"/>
    </source>
</evidence>
<reference evidence="2" key="1">
    <citation type="submission" date="2015-04" db="UniProtKB">
        <authorList>
            <consortium name="EnsemblPlants"/>
        </authorList>
    </citation>
    <scope>IDENTIFICATION</scope>
</reference>
<feature type="region of interest" description="Disordered" evidence="1">
    <location>
        <begin position="1"/>
        <end position="26"/>
    </location>
</feature>
<dbReference type="Proteomes" id="UP000008021">
    <property type="component" value="Chromosome 3"/>
</dbReference>
<accession>A0A0E0D2Q6</accession>
<keyword evidence="3" id="KW-1185">Reference proteome</keyword>
<dbReference type="Gramene" id="OMERI03G20860.1">
    <property type="protein sequence ID" value="OMERI03G20860.1"/>
    <property type="gene ID" value="OMERI03G20860"/>
</dbReference>
<protein>
    <submittedName>
        <fullName evidence="2">Uncharacterized protein</fullName>
    </submittedName>
</protein>
<sequence length="169" mass="18751">MYTATLLPGHRRGLNGQRPVTPPPSRVEKTMEAAASKLRALSQAVAMGPPSVPPGRPGQEAMQGLGPTLEACCRHRSSVPCFVPFLPWARKEGWVGQQEREALKKGFDDAADKADAEAMYEAGIILMQKMQKIAEHFEAKSEPLEHVFSNVTEIEGIRRDVQWQFEARE</sequence>
<evidence type="ECO:0000313" key="3">
    <source>
        <dbReference type="Proteomes" id="UP000008021"/>
    </source>
</evidence>
<dbReference type="EnsemblPlants" id="OMERI03G20860.1">
    <property type="protein sequence ID" value="OMERI03G20860.1"/>
    <property type="gene ID" value="OMERI03G20860"/>
</dbReference>
<dbReference type="HOGENOM" id="CLU_1581029_0_0_1"/>
<reference evidence="2" key="2">
    <citation type="submission" date="2018-05" db="EMBL/GenBank/DDBJ databases">
        <title>OmerRS3 (Oryza meridionalis Reference Sequence Version 3).</title>
        <authorList>
            <person name="Zhang J."/>
            <person name="Kudrna D."/>
            <person name="Lee S."/>
            <person name="Talag J."/>
            <person name="Welchert J."/>
            <person name="Wing R.A."/>
        </authorList>
    </citation>
    <scope>NUCLEOTIDE SEQUENCE [LARGE SCALE GENOMIC DNA]</scope>
    <source>
        <strain evidence="2">cv. OR44</strain>
    </source>
</reference>
<organism evidence="2">
    <name type="scientific">Oryza meridionalis</name>
    <dbReference type="NCBI Taxonomy" id="40149"/>
    <lineage>
        <taxon>Eukaryota</taxon>
        <taxon>Viridiplantae</taxon>
        <taxon>Streptophyta</taxon>
        <taxon>Embryophyta</taxon>
        <taxon>Tracheophyta</taxon>
        <taxon>Spermatophyta</taxon>
        <taxon>Magnoliopsida</taxon>
        <taxon>Liliopsida</taxon>
        <taxon>Poales</taxon>
        <taxon>Poaceae</taxon>
        <taxon>BOP clade</taxon>
        <taxon>Oryzoideae</taxon>
        <taxon>Oryzeae</taxon>
        <taxon>Oryzinae</taxon>
        <taxon>Oryza</taxon>
    </lineage>
</organism>
<proteinExistence type="predicted"/>
<dbReference type="AlphaFoldDB" id="A0A0E0D2Q6"/>
<evidence type="ECO:0000313" key="2">
    <source>
        <dbReference type="EnsemblPlants" id="OMERI03G20860.1"/>
    </source>
</evidence>
<name>A0A0E0D2Q6_9ORYZ</name>